<dbReference type="AlphaFoldDB" id="A0A851GFQ6"/>
<dbReference type="EMBL" id="JACBAZ010000001">
    <property type="protein sequence ID" value="NWK54611.1"/>
    <property type="molecule type" value="Genomic_DNA"/>
</dbReference>
<gene>
    <name evidence="10" type="primary">xth</name>
    <name evidence="10" type="ORF">HW115_03250</name>
</gene>
<dbReference type="SUPFAM" id="SSF56219">
    <property type="entry name" value="DNase I-like"/>
    <property type="match status" value="1"/>
</dbReference>
<dbReference type="GO" id="GO:0006284">
    <property type="term" value="P:base-excision repair"/>
    <property type="evidence" value="ECO:0007669"/>
    <property type="project" value="TreeGrafter"/>
</dbReference>
<evidence type="ECO:0000259" key="9">
    <source>
        <dbReference type="Pfam" id="PF03372"/>
    </source>
</evidence>
<dbReference type="InterPro" id="IPR020847">
    <property type="entry name" value="AP_endonuclease_F1_BS"/>
</dbReference>
<dbReference type="FunFam" id="3.60.10.10:FF:000026">
    <property type="entry name" value="Exodeoxyribonuclease III"/>
    <property type="match status" value="1"/>
</dbReference>
<feature type="binding site" evidence="7">
    <location>
        <position position="243"/>
    </location>
    <ligand>
        <name>Mg(2+)</name>
        <dbReference type="ChEBI" id="CHEBI:18420"/>
        <label>1</label>
    </ligand>
</feature>
<dbReference type="CDD" id="cd09087">
    <property type="entry name" value="Ape1-like_AP-endo"/>
    <property type="match status" value="1"/>
</dbReference>
<evidence type="ECO:0000313" key="10">
    <source>
        <dbReference type="EMBL" id="NWK54611.1"/>
    </source>
</evidence>
<comment type="cofactor">
    <cofactor evidence="1">
        <name>Mn(2+)</name>
        <dbReference type="ChEBI" id="CHEBI:29035"/>
    </cofactor>
</comment>
<comment type="similarity">
    <text evidence="2">Belongs to the DNA repair enzymes AP/ExoA family.</text>
</comment>
<evidence type="ECO:0000256" key="7">
    <source>
        <dbReference type="PIRSR" id="PIRSR604808-2"/>
    </source>
</evidence>
<feature type="binding site" evidence="7">
    <location>
        <position position="244"/>
    </location>
    <ligand>
        <name>Mg(2+)</name>
        <dbReference type="ChEBI" id="CHEBI:18420"/>
        <label>1</label>
    </ligand>
</feature>
<accession>A0A851GFQ6</accession>
<evidence type="ECO:0000256" key="1">
    <source>
        <dbReference type="ARBA" id="ARBA00001936"/>
    </source>
</evidence>
<keyword evidence="4 10" id="KW-0378">Hydrolase</keyword>
<feature type="active site" description="Proton donor/acceptor" evidence="6">
    <location>
        <position position="146"/>
    </location>
</feature>
<dbReference type="GO" id="GO:0008311">
    <property type="term" value="F:double-stranded DNA 3'-5' DNA exonuclease activity"/>
    <property type="evidence" value="ECO:0007669"/>
    <property type="project" value="UniProtKB-EC"/>
</dbReference>
<dbReference type="RefSeq" id="WP_178931127.1">
    <property type="nucleotide sequence ID" value="NZ_JACBAZ010000001.1"/>
</dbReference>
<dbReference type="Proteomes" id="UP000557872">
    <property type="component" value="Unassembled WGS sequence"/>
</dbReference>
<dbReference type="PROSITE" id="PS00726">
    <property type="entry name" value="AP_NUCLEASE_F1_1"/>
    <property type="match status" value="1"/>
</dbReference>
<keyword evidence="11" id="KW-1185">Reference proteome</keyword>
<evidence type="ECO:0000256" key="8">
    <source>
        <dbReference type="PIRSR" id="PIRSR604808-3"/>
    </source>
</evidence>
<feature type="active site" description="Proton acceptor" evidence="6">
    <location>
        <position position="244"/>
    </location>
</feature>
<dbReference type="EC" id="3.1.11.2" evidence="10"/>
<dbReference type="NCBIfam" id="TIGR00195">
    <property type="entry name" value="exoDNase_III"/>
    <property type="match status" value="1"/>
</dbReference>
<feature type="binding site" evidence="7">
    <location>
        <position position="35"/>
    </location>
    <ligand>
        <name>Mg(2+)</name>
        <dbReference type="ChEBI" id="CHEBI:18420"/>
        <label>1</label>
    </ligand>
</feature>
<dbReference type="Gene3D" id="3.60.10.10">
    <property type="entry name" value="Endonuclease/exonuclease/phosphatase"/>
    <property type="match status" value="1"/>
</dbReference>
<protein>
    <submittedName>
        <fullName evidence="10">Exodeoxyribonuclease III</fullName>
        <ecNumber evidence="10">3.1.11.2</ecNumber>
    </submittedName>
</protein>
<sequence length="254" mass="28861">MRLISWNVNGIRAVLKKNFTEFVLDHAPDVLCLQETKARPEQVDIPLELAGYKCYWNAAEKPGYSGTAIFSKSAPIEVSEGIGIEEHDTEGRVITAEYQDFYLVTVYTPNSQNELKRLPYRQEWDAAFLGYCKNLEEKKPVVFCGDLNVSHREIDLARPKQNRKNAGFSDQERAGFDNILDAGFIDSFRHFYPDQTDAYSWWSYRAGARGKNIGWRLDYFCVSSSIIDKVESAGILSDVLGSDHCPVLLEAKLK</sequence>
<dbReference type="NCBIfam" id="TIGR00633">
    <property type="entry name" value="xth"/>
    <property type="match status" value="1"/>
</dbReference>
<dbReference type="Pfam" id="PF03372">
    <property type="entry name" value="Exo_endo_phos"/>
    <property type="match status" value="1"/>
</dbReference>
<comment type="caution">
    <text evidence="10">The sequence shown here is derived from an EMBL/GenBank/DDBJ whole genome shotgun (WGS) entry which is preliminary data.</text>
</comment>
<evidence type="ECO:0000256" key="4">
    <source>
        <dbReference type="ARBA" id="ARBA00022801"/>
    </source>
</evidence>
<feature type="site" description="Interaction with DNA substrate" evidence="8">
    <location>
        <position position="244"/>
    </location>
</feature>
<reference evidence="10 11" key="1">
    <citation type="submission" date="2020-07" db="EMBL/GenBank/DDBJ databases">
        <title>Roseicoccus Jingziensis gen. nov., sp. nov., isolated from coastal seawater.</title>
        <authorList>
            <person name="Feng X."/>
        </authorList>
    </citation>
    <scope>NUCLEOTIDE SEQUENCE [LARGE SCALE GENOMIC DNA]</scope>
    <source>
        <strain evidence="10 11">N1E253</strain>
    </source>
</reference>
<dbReference type="PANTHER" id="PTHR22748">
    <property type="entry name" value="AP ENDONUCLEASE"/>
    <property type="match status" value="1"/>
</dbReference>
<evidence type="ECO:0000313" key="11">
    <source>
        <dbReference type="Proteomes" id="UP000557872"/>
    </source>
</evidence>
<evidence type="ECO:0000256" key="5">
    <source>
        <dbReference type="ARBA" id="ARBA00022842"/>
    </source>
</evidence>
<keyword evidence="5 7" id="KW-0460">Magnesium</keyword>
<feature type="binding site" evidence="7">
    <location>
        <position position="146"/>
    </location>
    <ligand>
        <name>Mg(2+)</name>
        <dbReference type="ChEBI" id="CHEBI:18420"/>
        <label>1</label>
    </ligand>
</feature>
<name>A0A851GFQ6_9BACT</name>
<feature type="binding site" evidence="7">
    <location>
        <position position="7"/>
    </location>
    <ligand>
        <name>Mg(2+)</name>
        <dbReference type="ChEBI" id="CHEBI:18420"/>
        <label>1</label>
    </ligand>
</feature>
<proteinExistence type="inferred from homology"/>
<feature type="binding site" evidence="7">
    <location>
        <position position="148"/>
    </location>
    <ligand>
        <name>Mg(2+)</name>
        <dbReference type="ChEBI" id="CHEBI:18420"/>
        <label>1</label>
    </ligand>
</feature>
<dbReference type="InterPro" id="IPR004808">
    <property type="entry name" value="AP_endonuc_1"/>
</dbReference>
<feature type="site" description="Transition state stabilizer" evidence="8">
    <location>
        <position position="148"/>
    </location>
</feature>
<dbReference type="PROSITE" id="PS00727">
    <property type="entry name" value="AP_NUCLEASE_F1_2"/>
    <property type="match status" value="1"/>
</dbReference>
<keyword evidence="3 7" id="KW-0479">Metal-binding</keyword>
<dbReference type="InterPro" id="IPR020848">
    <property type="entry name" value="AP_endonuclease_F1_CS"/>
</dbReference>
<evidence type="ECO:0000256" key="6">
    <source>
        <dbReference type="PIRSR" id="PIRSR604808-1"/>
    </source>
</evidence>
<evidence type="ECO:0000256" key="3">
    <source>
        <dbReference type="ARBA" id="ARBA00022723"/>
    </source>
</evidence>
<dbReference type="GO" id="GO:0046872">
    <property type="term" value="F:metal ion binding"/>
    <property type="evidence" value="ECO:0007669"/>
    <property type="project" value="UniProtKB-KW"/>
</dbReference>
<keyword evidence="7" id="KW-0464">Manganese</keyword>
<dbReference type="InterPro" id="IPR005135">
    <property type="entry name" value="Endo/exonuclease/phosphatase"/>
</dbReference>
<feature type="site" description="Important for catalytic activity" evidence="8">
    <location>
        <position position="218"/>
    </location>
</feature>
<comment type="cofactor">
    <cofactor evidence="7">
        <name>Mg(2+)</name>
        <dbReference type="ChEBI" id="CHEBI:18420"/>
    </cofactor>
    <cofactor evidence="7">
        <name>Mn(2+)</name>
        <dbReference type="ChEBI" id="CHEBI:29035"/>
    </cofactor>
    <text evidence="7">Probably binds two magnesium or manganese ions per subunit.</text>
</comment>
<dbReference type="GO" id="GO:0003677">
    <property type="term" value="F:DNA binding"/>
    <property type="evidence" value="ECO:0007669"/>
    <property type="project" value="InterPro"/>
</dbReference>
<dbReference type="InterPro" id="IPR036691">
    <property type="entry name" value="Endo/exonu/phosph_ase_sf"/>
</dbReference>
<dbReference type="GO" id="GO:0003906">
    <property type="term" value="F:DNA-(apurinic or apyrimidinic site) endonuclease activity"/>
    <property type="evidence" value="ECO:0007669"/>
    <property type="project" value="TreeGrafter"/>
</dbReference>
<feature type="active site" evidence="6">
    <location>
        <position position="107"/>
    </location>
</feature>
<organism evidence="10 11">
    <name type="scientific">Oceaniferula marina</name>
    <dbReference type="NCBI Taxonomy" id="2748318"/>
    <lineage>
        <taxon>Bacteria</taxon>
        <taxon>Pseudomonadati</taxon>
        <taxon>Verrucomicrobiota</taxon>
        <taxon>Verrucomicrobiia</taxon>
        <taxon>Verrucomicrobiales</taxon>
        <taxon>Verrucomicrobiaceae</taxon>
        <taxon>Oceaniferula</taxon>
    </lineage>
</organism>
<dbReference type="PANTHER" id="PTHR22748:SF6">
    <property type="entry name" value="DNA-(APURINIC OR APYRIMIDINIC SITE) ENDONUCLEASE"/>
    <property type="match status" value="1"/>
</dbReference>
<dbReference type="GO" id="GO:0008081">
    <property type="term" value="F:phosphoric diester hydrolase activity"/>
    <property type="evidence" value="ECO:0007669"/>
    <property type="project" value="TreeGrafter"/>
</dbReference>
<evidence type="ECO:0000256" key="2">
    <source>
        <dbReference type="ARBA" id="ARBA00007092"/>
    </source>
</evidence>
<feature type="domain" description="Endonuclease/exonuclease/phosphatase" evidence="9">
    <location>
        <begin position="4"/>
        <end position="244"/>
    </location>
</feature>
<dbReference type="PROSITE" id="PS51435">
    <property type="entry name" value="AP_NUCLEASE_F1_4"/>
    <property type="match status" value="1"/>
</dbReference>